<keyword evidence="3" id="KW-0732">Signal</keyword>
<reference evidence="4 5" key="1">
    <citation type="journal article" date="2020" name="G3 (Bethesda)">
        <title>Improved Reference Genome for Cyclotella cryptica CCMP332, a Model for Cell Wall Morphogenesis, Salinity Adaptation, and Lipid Production in Diatoms (Bacillariophyta).</title>
        <authorList>
            <person name="Roberts W.R."/>
            <person name="Downey K.M."/>
            <person name="Ruck E.C."/>
            <person name="Traller J.C."/>
            <person name="Alverson A.J."/>
        </authorList>
    </citation>
    <scope>NUCLEOTIDE SEQUENCE [LARGE SCALE GENOMIC DNA]</scope>
    <source>
        <strain evidence="4 5">CCMP332</strain>
    </source>
</reference>
<gene>
    <name evidence="4" type="ORF">HJC23_006253</name>
</gene>
<feature type="compositionally biased region" description="Low complexity" evidence="1">
    <location>
        <begin position="260"/>
        <end position="296"/>
    </location>
</feature>
<feature type="compositionally biased region" description="Polar residues" evidence="1">
    <location>
        <begin position="38"/>
        <end position="59"/>
    </location>
</feature>
<evidence type="ECO:0000256" key="2">
    <source>
        <dbReference type="SAM" id="Phobius"/>
    </source>
</evidence>
<feature type="compositionally biased region" description="Polar residues" evidence="1">
    <location>
        <begin position="174"/>
        <end position="192"/>
    </location>
</feature>
<evidence type="ECO:0000256" key="1">
    <source>
        <dbReference type="SAM" id="MobiDB-lite"/>
    </source>
</evidence>
<dbReference type="AlphaFoldDB" id="A0ABD3PKR7"/>
<feature type="compositionally biased region" description="Basic and acidic residues" evidence="1">
    <location>
        <begin position="593"/>
        <end position="602"/>
    </location>
</feature>
<feature type="region of interest" description="Disordered" evidence="1">
    <location>
        <begin position="309"/>
        <end position="350"/>
    </location>
</feature>
<feature type="signal peptide" evidence="3">
    <location>
        <begin position="1"/>
        <end position="18"/>
    </location>
</feature>
<organism evidence="4 5">
    <name type="scientific">Cyclotella cryptica</name>
    <dbReference type="NCBI Taxonomy" id="29204"/>
    <lineage>
        <taxon>Eukaryota</taxon>
        <taxon>Sar</taxon>
        <taxon>Stramenopiles</taxon>
        <taxon>Ochrophyta</taxon>
        <taxon>Bacillariophyta</taxon>
        <taxon>Coscinodiscophyceae</taxon>
        <taxon>Thalassiosirophycidae</taxon>
        <taxon>Stephanodiscales</taxon>
        <taxon>Stephanodiscaceae</taxon>
        <taxon>Cyclotella</taxon>
    </lineage>
</organism>
<keyword evidence="2" id="KW-0812">Transmembrane</keyword>
<keyword evidence="2" id="KW-1133">Transmembrane helix</keyword>
<feature type="region of interest" description="Disordered" evidence="1">
    <location>
        <begin position="574"/>
        <end position="606"/>
    </location>
</feature>
<accession>A0ABD3PKR7</accession>
<dbReference type="Proteomes" id="UP001516023">
    <property type="component" value="Unassembled WGS sequence"/>
</dbReference>
<feature type="region of interest" description="Disordered" evidence="1">
    <location>
        <begin position="138"/>
        <end position="296"/>
    </location>
</feature>
<sequence>MKIACLQAKLLLLTACSATDNKNKFVRTRKLKRENISRAATGSLNSQSSSVGDQRSTLEVSSQEHVKSSLSLTLPANELADPSLKTTRETDDAFAEDFFDNFELVVVTPPSTNEGDNTTDENYVDDATDVRFEWIPKDSPTVITHGPTIPPTWTPTLSPTATTTSATSSEPSAEQPTTLMPSTLDPSLQPTDKPSESLSLHPSTHPSSTPTNNPSTIPSVYPSSSPITDNPSRITSYTPISDSPSGFPTDSRTSTPSRAPSGYPTSTLPTSSTSRTPSGYPTSELQLSNPSGASAAYSSSALPISALSDSPTGYPTSALSTSSDVKQNAAVPNQSDNFGTSPKMPTSAPTANVDSVSYALSPSPFFFDGVPSTLEGSKSPVEDVTSIDLPPMSMSLKMASTMPGDIEASELGTLFSDFLKEYLYLELPNRYKIRGIDLVTNFFMENGTTHEYLMTGTVEVVNSEDIDLIELEKETSLALSALFQRNESSVPEFLEVLHTAKDTVLASTSEVTISLLEPLEEPSAVSAVAQEDEVDKISNRNLYFIIACAGFGAAILLLGYSIYYLRSKRKERKSRSRKRSAYPEPYQARSRRYSPDSDRSPDSYDAVENNIPVVDYIIEACSSLMSGESDKRSYRSNGQLTVHTRDVENDCGWFCSPDKPKPPVRSFSAPQRRPYPYPASGPAHAPVKSHVRRNTQPTDLTLTMKSTASAREEWTCVDGLVTRKVKSAQWN</sequence>
<protein>
    <submittedName>
        <fullName evidence="4">Uncharacterized protein</fullName>
    </submittedName>
</protein>
<evidence type="ECO:0000256" key="3">
    <source>
        <dbReference type="SAM" id="SignalP"/>
    </source>
</evidence>
<proteinExistence type="predicted"/>
<keyword evidence="2" id="KW-0472">Membrane</keyword>
<evidence type="ECO:0000313" key="5">
    <source>
        <dbReference type="Proteomes" id="UP001516023"/>
    </source>
</evidence>
<evidence type="ECO:0000313" key="4">
    <source>
        <dbReference type="EMBL" id="KAL3788800.1"/>
    </source>
</evidence>
<feature type="compositionally biased region" description="Low complexity" evidence="1">
    <location>
        <begin position="196"/>
        <end position="219"/>
    </location>
</feature>
<feature type="compositionally biased region" description="Low complexity" evidence="1">
    <location>
        <begin position="154"/>
        <end position="173"/>
    </location>
</feature>
<dbReference type="EMBL" id="JABMIG020000151">
    <property type="protein sequence ID" value="KAL3788800.1"/>
    <property type="molecule type" value="Genomic_DNA"/>
</dbReference>
<feature type="compositionally biased region" description="Polar residues" evidence="1">
    <location>
        <begin position="313"/>
        <end position="350"/>
    </location>
</feature>
<feature type="chain" id="PRO_5044761097" evidence="3">
    <location>
        <begin position="19"/>
        <end position="731"/>
    </location>
</feature>
<comment type="caution">
    <text evidence="4">The sequence shown here is derived from an EMBL/GenBank/DDBJ whole genome shotgun (WGS) entry which is preliminary data.</text>
</comment>
<keyword evidence="5" id="KW-1185">Reference proteome</keyword>
<feature type="region of interest" description="Disordered" evidence="1">
    <location>
        <begin position="37"/>
        <end position="59"/>
    </location>
</feature>
<name>A0ABD3PKR7_9STRA</name>
<feature type="compositionally biased region" description="Polar residues" evidence="1">
    <location>
        <begin position="221"/>
        <end position="258"/>
    </location>
</feature>
<feature type="transmembrane region" description="Helical" evidence="2">
    <location>
        <begin position="542"/>
        <end position="565"/>
    </location>
</feature>